<reference evidence="2 3" key="1">
    <citation type="journal article" date="2012" name="J. Bacteriol.">
        <title>Draft Genome Sequence of Cecembia lonarensis Strain LW9T, Isolated from Lonar Lake, a Haloalkaline Lake in India.</title>
        <authorList>
            <person name="Shivaji S."/>
            <person name="Ara S."/>
            <person name="Singh A."/>
            <person name="Pinnaka A.K."/>
        </authorList>
    </citation>
    <scope>NUCLEOTIDE SEQUENCE [LARGE SCALE GENOMIC DNA]</scope>
    <source>
        <strain evidence="2 3">LW9</strain>
    </source>
</reference>
<organism evidence="2 3">
    <name type="scientific">Cecembia lonarensis (strain CCUG 58316 / KCTC 22772 / LW9)</name>
    <dbReference type="NCBI Taxonomy" id="1225176"/>
    <lineage>
        <taxon>Bacteria</taxon>
        <taxon>Pseudomonadati</taxon>
        <taxon>Bacteroidota</taxon>
        <taxon>Cytophagia</taxon>
        <taxon>Cytophagales</taxon>
        <taxon>Cyclobacteriaceae</taxon>
        <taxon>Cecembia</taxon>
    </lineage>
</organism>
<protein>
    <submittedName>
        <fullName evidence="2">Putative metal-dependent hydrolase yfiT</fullName>
        <ecNumber evidence="2">3.-.-.-</ecNumber>
    </submittedName>
</protein>
<dbReference type="AlphaFoldDB" id="K1L0N4"/>
<evidence type="ECO:0000313" key="2">
    <source>
        <dbReference type="EMBL" id="EKB49985.1"/>
    </source>
</evidence>
<name>K1L0N4_CECL9</name>
<dbReference type="InterPro" id="IPR024775">
    <property type="entry name" value="DinB-like"/>
</dbReference>
<keyword evidence="2" id="KW-0378">Hydrolase</keyword>
<dbReference type="EMBL" id="AMGM01000015">
    <property type="protein sequence ID" value="EKB49985.1"/>
    <property type="molecule type" value="Genomic_DNA"/>
</dbReference>
<dbReference type="RefSeq" id="WP_009184446.1">
    <property type="nucleotide sequence ID" value="NZ_AMGM01000015.1"/>
</dbReference>
<sequence>MTEKLKFPVGSFRVQGEFSESQIKSFIQDIKDFPKLLKNEIQNLSEKEIDTSYRPEGWTIRQVIHHCADSHMNSFIRFKLALTEDNPTIKGYHEDIWALGNDYTQMPIVSSIQILEGLHARWTKLLESMRPEDYKRTFYHPEMKKEVALDRNLALYSWHCKHHLGHIKLISQRNN</sequence>
<keyword evidence="3" id="KW-1185">Reference proteome</keyword>
<dbReference type="GO" id="GO:0016787">
    <property type="term" value="F:hydrolase activity"/>
    <property type="evidence" value="ECO:0007669"/>
    <property type="project" value="UniProtKB-KW"/>
</dbReference>
<dbReference type="Pfam" id="PF12867">
    <property type="entry name" value="DinB_2"/>
    <property type="match status" value="1"/>
</dbReference>
<dbReference type="Proteomes" id="UP000004478">
    <property type="component" value="Unassembled WGS sequence"/>
</dbReference>
<dbReference type="OrthoDB" id="9796039at2"/>
<gene>
    <name evidence="2" type="primary">yfiT</name>
    <name evidence="2" type="ORF">B879_01410</name>
</gene>
<dbReference type="SUPFAM" id="SSF109854">
    <property type="entry name" value="DinB/YfiT-like putative metalloenzymes"/>
    <property type="match status" value="1"/>
</dbReference>
<dbReference type="NCBIfam" id="NF009807">
    <property type="entry name" value="PRK13291.1"/>
    <property type="match status" value="1"/>
</dbReference>
<dbReference type="Gene3D" id="1.20.120.450">
    <property type="entry name" value="dinb family like domain"/>
    <property type="match status" value="1"/>
</dbReference>
<feature type="domain" description="DinB-like" evidence="1">
    <location>
        <begin position="40"/>
        <end position="167"/>
    </location>
</feature>
<accession>K1L0N4</accession>
<dbReference type="EC" id="3.-.-.-" evidence="2"/>
<evidence type="ECO:0000259" key="1">
    <source>
        <dbReference type="Pfam" id="PF12867"/>
    </source>
</evidence>
<proteinExistence type="predicted"/>
<evidence type="ECO:0000313" key="3">
    <source>
        <dbReference type="Proteomes" id="UP000004478"/>
    </source>
</evidence>
<dbReference type="PATRIC" id="fig|1225176.3.peg.1503"/>
<comment type="caution">
    <text evidence="2">The sequence shown here is derived from an EMBL/GenBank/DDBJ whole genome shotgun (WGS) entry which is preliminary data.</text>
</comment>
<dbReference type="InterPro" id="IPR034660">
    <property type="entry name" value="DinB/YfiT-like"/>
</dbReference>